<feature type="domain" description="DYW" evidence="4">
    <location>
        <begin position="836"/>
        <end position="928"/>
    </location>
</feature>
<dbReference type="InterPro" id="IPR011990">
    <property type="entry name" value="TPR-like_helical_dom_sf"/>
</dbReference>
<gene>
    <name evidence="5" type="ORF">AQUCO_01000409v1</name>
</gene>
<name>A0A2G5E9R3_AQUCA</name>
<dbReference type="FunFam" id="1.25.40.10:FF:000125">
    <property type="entry name" value="Pentatricopeptide repeat-containing protein"/>
    <property type="match status" value="1"/>
</dbReference>
<dbReference type="OrthoDB" id="1868231at2759"/>
<sequence length="928" mass="104991">MVIGLKSCRCLKTHRVLQHLRYIYASSSYVPSVQNAPFNEVYSCNKRIQELGKQGRLEDARKLFDEMFYKDSGTWNSMINGYVQTGRINEARSLFDSCVIKNVRTWTSIVTAYAKYGMIYEARKLFDEMPERNVVSWNAMINGYVQNRDLVSARCLFDEMPEREVSSWNTLITGYTHSSQMNEASELFEKMEDRNLVTWMVMISGYVHVGDCQKGWELFVKMHYDGVLPDQSVFVVSLSAITGLNDPELIERLRTLTIKTSYEEDVVVGTAILNAYTRTGKLNSAFKFFETMPERNEYSWTTIISAFSRDGRLEDAIALYDRVSEHSVASQTAMLSAYAQNGRVYEARLLFDVIPNPNVITWNAMIAGYAQNGMFKEASNMFIRMPVQNTESWAALISAFAQKGQSEEALLLLSELHRSGMVPSHSCFTSALLACANLGALEKGRQLHTLTVKAGCQFNPHVGNGLISMYAKCRNMENVSQVFKTMRTKDIVSWNSLISGLSQNYMLDDARRCFEKMPKRDVVSWTSMISAYAQAGHGDLALQLFLDMLASGIKPNSSTVTGLLVTCGTFGATKLGRQIHNLIFKLGLDIDTFVGNSLITMYFKCGCKDGFWVFEEMDERDIVTWNALLIGCAQNGFGMDTLEIFEQMKAGGVRPDQASFLGVLFACSHAGLIDEGRFHFNSMKVDYGIMPNEGHYACMVDLLGRAGHLHEAEVLIEDMPIEPDSVVWAALLGACRIHRNVELGRRVAERLFQTEPHKSGNYILLSNIYASLGMWGEVKKVRMLMKDRGVTKEPGISWIQTKNKLLSFSNGDKTHDQIQEVYKTLKEFRGRLREAGYVPDTNFVLHDVEEEQKEDTLLYHSEKLAIAYGLLNSPHGTPIQIMKNLRICGDCHCFTKFLSKVTQREIVIRDGKRFHHFQDGLCSCGDYW</sequence>
<dbReference type="FunFam" id="1.25.40.10:FF:002130">
    <property type="entry name" value="Pentatricopeptide repeat-containing protein mitochondrial"/>
    <property type="match status" value="1"/>
</dbReference>
<keyword evidence="6" id="KW-1185">Reference proteome</keyword>
<protein>
    <recommendedName>
        <fullName evidence="4">DYW domain-containing protein</fullName>
    </recommendedName>
</protein>
<dbReference type="PANTHER" id="PTHR47926">
    <property type="entry name" value="PENTATRICOPEPTIDE REPEAT-CONTAINING PROTEIN"/>
    <property type="match status" value="1"/>
</dbReference>
<dbReference type="GO" id="GO:0008270">
    <property type="term" value="F:zinc ion binding"/>
    <property type="evidence" value="ECO:0007669"/>
    <property type="project" value="InterPro"/>
</dbReference>
<accession>A0A2G5E9R3</accession>
<dbReference type="FunFam" id="1.25.40.10:FF:002148">
    <property type="entry name" value="Pentatricopeptide repeat-containing protein At2g29760, chloroplastic"/>
    <property type="match status" value="1"/>
</dbReference>
<keyword evidence="2" id="KW-0677">Repeat</keyword>
<reference evidence="5 6" key="1">
    <citation type="submission" date="2017-09" db="EMBL/GenBank/DDBJ databases">
        <title>WGS assembly of Aquilegia coerulea Goldsmith.</title>
        <authorList>
            <person name="Hodges S."/>
            <person name="Kramer E."/>
            <person name="Nordborg M."/>
            <person name="Tomkins J."/>
            <person name="Borevitz J."/>
            <person name="Derieg N."/>
            <person name="Yan J."/>
            <person name="Mihaltcheva S."/>
            <person name="Hayes R.D."/>
            <person name="Rokhsar D."/>
        </authorList>
    </citation>
    <scope>NUCLEOTIDE SEQUENCE [LARGE SCALE GENOMIC DNA]</scope>
    <source>
        <strain evidence="6">cv. Goldsmith</strain>
    </source>
</reference>
<dbReference type="NCBIfam" id="TIGR00756">
    <property type="entry name" value="PPR"/>
    <property type="match status" value="12"/>
</dbReference>
<proteinExistence type="inferred from homology"/>
<dbReference type="Pfam" id="PF01535">
    <property type="entry name" value="PPR"/>
    <property type="match status" value="12"/>
</dbReference>
<evidence type="ECO:0000313" key="5">
    <source>
        <dbReference type="EMBL" id="PIA52509.1"/>
    </source>
</evidence>
<feature type="repeat" description="PPR" evidence="3">
    <location>
        <begin position="296"/>
        <end position="330"/>
    </location>
</feature>
<dbReference type="STRING" id="218851.A0A2G5E9R3"/>
<feature type="repeat" description="PPR" evidence="3">
    <location>
        <begin position="621"/>
        <end position="655"/>
    </location>
</feature>
<comment type="similarity">
    <text evidence="1">Belongs to the PPR family. PCMP-H subfamily.</text>
</comment>
<evidence type="ECO:0000256" key="3">
    <source>
        <dbReference type="PROSITE-ProRule" id="PRU00708"/>
    </source>
</evidence>
<dbReference type="InterPro" id="IPR002885">
    <property type="entry name" value="PPR_rpt"/>
</dbReference>
<organism evidence="5 6">
    <name type="scientific">Aquilegia coerulea</name>
    <name type="common">Rocky mountain columbine</name>
    <dbReference type="NCBI Taxonomy" id="218851"/>
    <lineage>
        <taxon>Eukaryota</taxon>
        <taxon>Viridiplantae</taxon>
        <taxon>Streptophyta</taxon>
        <taxon>Embryophyta</taxon>
        <taxon>Tracheophyta</taxon>
        <taxon>Spermatophyta</taxon>
        <taxon>Magnoliopsida</taxon>
        <taxon>Ranunculales</taxon>
        <taxon>Ranunculaceae</taxon>
        <taxon>Thalictroideae</taxon>
        <taxon>Aquilegia</taxon>
    </lineage>
</organism>
<feature type="repeat" description="PPR" evidence="3">
    <location>
        <begin position="102"/>
        <end position="136"/>
    </location>
</feature>
<feature type="repeat" description="PPR" evidence="3">
    <location>
        <begin position="358"/>
        <end position="388"/>
    </location>
</feature>
<dbReference type="InterPro" id="IPR046848">
    <property type="entry name" value="E_motif"/>
</dbReference>
<dbReference type="PROSITE" id="PS51375">
    <property type="entry name" value="PPR"/>
    <property type="match status" value="9"/>
</dbReference>
<dbReference type="Pfam" id="PF14432">
    <property type="entry name" value="DYW_deaminase"/>
    <property type="match status" value="1"/>
</dbReference>
<dbReference type="SUPFAM" id="SSF48452">
    <property type="entry name" value="TPR-like"/>
    <property type="match status" value="2"/>
</dbReference>
<feature type="repeat" description="PPR" evidence="3">
    <location>
        <begin position="521"/>
        <end position="555"/>
    </location>
</feature>
<dbReference type="InterPro" id="IPR032867">
    <property type="entry name" value="DYW_dom"/>
</dbReference>
<evidence type="ECO:0000313" key="6">
    <source>
        <dbReference type="Proteomes" id="UP000230069"/>
    </source>
</evidence>
<feature type="repeat" description="PPR" evidence="3">
    <location>
        <begin position="389"/>
        <end position="423"/>
    </location>
</feature>
<dbReference type="InParanoid" id="A0A2G5E9R3"/>
<feature type="repeat" description="PPR" evidence="3">
    <location>
        <begin position="164"/>
        <end position="198"/>
    </location>
</feature>
<dbReference type="Pfam" id="PF20431">
    <property type="entry name" value="E_motif"/>
    <property type="match status" value="1"/>
</dbReference>
<dbReference type="Gene3D" id="1.25.40.10">
    <property type="entry name" value="Tetratricopeptide repeat domain"/>
    <property type="match status" value="7"/>
</dbReference>
<dbReference type="FunCoup" id="A0A2G5E9R3">
    <property type="interactions" value="120"/>
</dbReference>
<dbReference type="GO" id="GO:0048731">
    <property type="term" value="P:system development"/>
    <property type="evidence" value="ECO:0007669"/>
    <property type="project" value="UniProtKB-ARBA"/>
</dbReference>
<dbReference type="EMBL" id="KZ305027">
    <property type="protein sequence ID" value="PIA52509.1"/>
    <property type="molecule type" value="Genomic_DNA"/>
</dbReference>
<dbReference type="PANTHER" id="PTHR47926:SF533">
    <property type="entry name" value="DYW DOMAIN-CONTAINING PROTEIN"/>
    <property type="match status" value="1"/>
</dbReference>
<dbReference type="GO" id="GO:0009451">
    <property type="term" value="P:RNA modification"/>
    <property type="evidence" value="ECO:0007669"/>
    <property type="project" value="InterPro"/>
</dbReference>
<evidence type="ECO:0000259" key="4">
    <source>
        <dbReference type="Pfam" id="PF14432"/>
    </source>
</evidence>
<dbReference type="GO" id="GO:0003723">
    <property type="term" value="F:RNA binding"/>
    <property type="evidence" value="ECO:0007669"/>
    <property type="project" value="InterPro"/>
</dbReference>
<evidence type="ECO:0000256" key="1">
    <source>
        <dbReference type="ARBA" id="ARBA00006643"/>
    </source>
</evidence>
<dbReference type="AlphaFoldDB" id="A0A2G5E9R3"/>
<feature type="repeat" description="PPR" evidence="3">
    <location>
        <begin position="71"/>
        <end position="101"/>
    </location>
</feature>
<dbReference type="Pfam" id="PF13041">
    <property type="entry name" value="PPR_2"/>
    <property type="match status" value="2"/>
</dbReference>
<evidence type="ECO:0000256" key="2">
    <source>
        <dbReference type="ARBA" id="ARBA00022737"/>
    </source>
</evidence>
<dbReference type="InterPro" id="IPR046960">
    <property type="entry name" value="PPR_At4g14850-like_plant"/>
</dbReference>
<dbReference type="Proteomes" id="UP000230069">
    <property type="component" value="Unassembled WGS sequence"/>
</dbReference>
<feature type="repeat" description="PPR" evidence="3">
    <location>
        <begin position="490"/>
        <end position="520"/>
    </location>
</feature>